<accession>A0AA37Q893</accession>
<keyword evidence="2" id="KW-1185">Reference proteome</keyword>
<dbReference type="EMBL" id="BRXS01000003">
    <property type="protein sequence ID" value="GLC25547.1"/>
    <property type="molecule type" value="Genomic_DNA"/>
</dbReference>
<sequence>MSRREDVTPQAPIEAYHALLAGSAGERMAADTHEALEAQLARRGLVFGDRALCTVLRPRFLSVVQHRALARRTEGLMRAFRVAHQAAMADPAMRAQFRMLEWEESLLGHAAGFDAPSPTSRVDAFIVDPAGDGGSMALTEYNAETPAGAAYNDALTEVFLELPAMRAFARAWRVAPMPSRHGVTAALLDAWQQFSGGRSAPRIAILDWDDVPTRREFVMFQEHFRAQGLECVIGDPARCEYAAGGRLTLDGAPIDLVYKRVLLHELVERLGLDTPVLRAWRDRAVCLVNPPASKVLHKKASLAVLTDERNAHLFDAETRATIAACVPWTRVVEERQTVSAGGRVDLVPWVVKHRDRFVLKPNDDYGGAGIVLGWTVDQQAWEAAVARALREPYVVQERVAIPSEPYPGWADGGVQVLDRMIDTAPFVTYGTAVDGMLTRLSTAALLNVTAGGGSQVPAFVVEPR</sequence>
<dbReference type="SUPFAM" id="SSF56059">
    <property type="entry name" value="Glutathione synthetase ATP-binding domain-like"/>
    <property type="match status" value="1"/>
</dbReference>
<dbReference type="Proteomes" id="UP001161325">
    <property type="component" value="Unassembled WGS sequence"/>
</dbReference>
<reference evidence="1" key="1">
    <citation type="submission" date="2022-08" db="EMBL/GenBank/DDBJ databases">
        <title>Draft genome sequencing of Roseisolibacter agri AW1220.</title>
        <authorList>
            <person name="Tobiishi Y."/>
            <person name="Tonouchi A."/>
        </authorList>
    </citation>
    <scope>NUCLEOTIDE SEQUENCE</scope>
    <source>
        <strain evidence="1">AW1220</strain>
    </source>
</reference>
<protein>
    <recommendedName>
        <fullName evidence="3">Circularly permuted type 2 ATP-grasp protein</fullName>
    </recommendedName>
</protein>
<comment type="caution">
    <text evidence="1">The sequence shown here is derived from an EMBL/GenBank/DDBJ whole genome shotgun (WGS) entry which is preliminary data.</text>
</comment>
<proteinExistence type="predicted"/>
<dbReference type="Gene3D" id="3.30.1490.270">
    <property type="match status" value="1"/>
</dbReference>
<gene>
    <name evidence="1" type="ORF">rosag_20600</name>
</gene>
<dbReference type="RefSeq" id="WP_284350002.1">
    <property type="nucleotide sequence ID" value="NZ_BRXS01000003.1"/>
</dbReference>
<dbReference type="AlphaFoldDB" id="A0AA37Q893"/>
<evidence type="ECO:0000313" key="1">
    <source>
        <dbReference type="EMBL" id="GLC25547.1"/>
    </source>
</evidence>
<evidence type="ECO:0008006" key="3">
    <source>
        <dbReference type="Google" id="ProtNLM"/>
    </source>
</evidence>
<evidence type="ECO:0000313" key="2">
    <source>
        <dbReference type="Proteomes" id="UP001161325"/>
    </source>
</evidence>
<name>A0AA37Q893_9BACT</name>
<organism evidence="1 2">
    <name type="scientific">Roseisolibacter agri</name>
    <dbReference type="NCBI Taxonomy" id="2014610"/>
    <lineage>
        <taxon>Bacteria</taxon>
        <taxon>Pseudomonadati</taxon>
        <taxon>Gemmatimonadota</taxon>
        <taxon>Gemmatimonadia</taxon>
        <taxon>Gemmatimonadales</taxon>
        <taxon>Gemmatimonadaceae</taxon>
        <taxon>Roseisolibacter</taxon>
    </lineage>
</organism>